<dbReference type="AlphaFoldDB" id="A0A2N5TLG3"/>
<name>A0A2N5TLG3_9BASI</name>
<dbReference type="OrthoDB" id="3929326at2759"/>
<sequence>METNNQEHIKKQNRSCIGQTGLASTKDVFASVKNGIMSDQAEVLSSGTGVASSDPGVDAGAGIESTINLPAADTSSHWADDSDSSDVRSAMVDVTSARRYIGCLNRLPQDSLRKDLIDIHPTAASFKSMLDKAKNHAQRCMDDAFQYSKERWDKKHKLPTFKIGTFVIQALHGDNAVEVELSGELEKKHPTFP</sequence>
<proteinExistence type="predicted"/>
<keyword evidence="2" id="KW-1185">Reference proteome</keyword>
<dbReference type="STRING" id="200324.A0A2N5TLG3"/>
<accession>A0A2N5TLG3</accession>
<organism evidence="1 2">
    <name type="scientific">Puccinia coronata f. sp. avenae</name>
    <dbReference type="NCBI Taxonomy" id="200324"/>
    <lineage>
        <taxon>Eukaryota</taxon>
        <taxon>Fungi</taxon>
        <taxon>Dikarya</taxon>
        <taxon>Basidiomycota</taxon>
        <taxon>Pucciniomycotina</taxon>
        <taxon>Pucciniomycetes</taxon>
        <taxon>Pucciniales</taxon>
        <taxon>Pucciniaceae</taxon>
        <taxon>Puccinia</taxon>
    </lineage>
</organism>
<dbReference type="Proteomes" id="UP000235388">
    <property type="component" value="Unassembled WGS sequence"/>
</dbReference>
<evidence type="ECO:0000313" key="1">
    <source>
        <dbReference type="EMBL" id="PLW26335.1"/>
    </source>
</evidence>
<evidence type="ECO:0000313" key="2">
    <source>
        <dbReference type="Proteomes" id="UP000235388"/>
    </source>
</evidence>
<reference evidence="1 2" key="1">
    <citation type="submission" date="2017-11" db="EMBL/GenBank/DDBJ databases">
        <title>De novo assembly and phasing of dikaryotic genomes from two isolates of Puccinia coronata f. sp. avenae, the causal agent of oat crown rust.</title>
        <authorList>
            <person name="Miller M.E."/>
            <person name="Zhang Y."/>
            <person name="Omidvar V."/>
            <person name="Sperschneider J."/>
            <person name="Schwessinger B."/>
            <person name="Raley C."/>
            <person name="Palmer J.M."/>
            <person name="Garnica D."/>
            <person name="Upadhyaya N."/>
            <person name="Rathjen J."/>
            <person name="Taylor J.M."/>
            <person name="Park R.F."/>
            <person name="Dodds P.N."/>
            <person name="Hirsch C.D."/>
            <person name="Kianian S.F."/>
            <person name="Figueroa M."/>
        </authorList>
    </citation>
    <scope>NUCLEOTIDE SEQUENCE [LARGE SCALE GENOMIC DNA]</scope>
    <source>
        <strain evidence="1">12NC29</strain>
    </source>
</reference>
<comment type="caution">
    <text evidence="1">The sequence shown here is derived from an EMBL/GenBank/DDBJ whole genome shotgun (WGS) entry which is preliminary data.</text>
</comment>
<protein>
    <submittedName>
        <fullName evidence="1">Uncharacterized protein</fullName>
    </submittedName>
</protein>
<dbReference type="EMBL" id="PGCJ01000549">
    <property type="protein sequence ID" value="PLW26335.1"/>
    <property type="molecule type" value="Genomic_DNA"/>
</dbReference>
<gene>
    <name evidence="1" type="ORF">PCANC_22903</name>
</gene>